<dbReference type="Pfam" id="PF01535">
    <property type="entry name" value="PPR"/>
    <property type="match status" value="2"/>
</dbReference>
<comment type="caution">
    <text evidence="4">The sequence shown here is derived from an EMBL/GenBank/DDBJ whole genome shotgun (WGS) entry which is preliminary data.</text>
</comment>
<dbReference type="GO" id="GO:0003723">
    <property type="term" value="F:RNA binding"/>
    <property type="evidence" value="ECO:0007669"/>
    <property type="project" value="InterPro"/>
</dbReference>
<dbReference type="PANTHER" id="PTHR47926">
    <property type="entry name" value="PENTATRICOPEPTIDE REPEAT-CONTAINING PROTEIN"/>
    <property type="match status" value="1"/>
</dbReference>
<reference evidence="4" key="1">
    <citation type="submission" date="2020-05" db="EMBL/GenBank/DDBJ databases">
        <title>WGS assembly of Panicum virgatum.</title>
        <authorList>
            <person name="Lovell J.T."/>
            <person name="Jenkins J."/>
            <person name="Shu S."/>
            <person name="Juenger T.E."/>
            <person name="Schmutz J."/>
        </authorList>
    </citation>
    <scope>NUCLEOTIDE SEQUENCE</scope>
    <source>
        <strain evidence="4">AP13</strain>
    </source>
</reference>
<dbReference type="Pfam" id="PF13041">
    <property type="entry name" value="PPR_2"/>
    <property type="match status" value="1"/>
</dbReference>
<dbReference type="InterPro" id="IPR011990">
    <property type="entry name" value="TPR-like_helical_dom_sf"/>
</dbReference>
<name>A0A8T0XPB6_PANVG</name>
<evidence type="ECO:0008006" key="6">
    <source>
        <dbReference type="Google" id="ProtNLM"/>
    </source>
</evidence>
<dbReference type="PROSITE" id="PS51375">
    <property type="entry name" value="PPR"/>
    <property type="match status" value="3"/>
</dbReference>
<keyword evidence="5" id="KW-1185">Reference proteome</keyword>
<keyword evidence="2" id="KW-0809">Transit peptide</keyword>
<dbReference type="Gene3D" id="1.25.40.10">
    <property type="entry name" value="Tetratricopeptide repeat domain"/>
    <property type="match status" value="2"/>
</dbReference>
<dbReference type="NCBIfam" id="TIGR00756">
    <property type="entry name" value="PPR"/>
    <property type="match status" value="3"/>
</dbReference>
<dbReference type="AlphaFoldDB" id="A0A8T0XPB6"/>
<feature type="repeat" description="PPR" evidence="3">
    <location>
        <begin position="171"/>
        <end position="201"/>
    </location>
</feature>
<sequence length="356" mass="38779">MGSGILNTRPFSWLAAVAAAKPTSFPSVPAVLLTSGHLSSHTSVNSLLRAAPSPSACAPLLRLLLLHRLLPDHISLSFSLHSCTRVPSHPITSLLHSLAVRLGHSRDVYVVNAAVSSYFTASDVASADWLFSEISNDVADVVTWTTMVNGHASAGSLGRARSFFDAMPERNVVSWNAMLGAYARAGLLPEARKLFDAMPDRNAATWSCMLNGLVHSGYCEEALRVFNDMVSSGVVPNEAALVSAVSVCTAAVSGAWCMGACLCRTGAARGHEHHPCHRDHRHVWKMWEHLQCCKGVRCNAREKRILLELNDCWACNERRREAGLVALMEDADGWCSTEPHNFYWIAECLQPLGPRQ</sequence>
<dbReference type="FunFam" id="1.25.40.10:FF:000125">
    <property type="entry name" value="Pentatricopeptide repeat-containing protein"/>
    <property type="match status" value="1"/>
</dbReference>
<evidence type="ECO:0000256" key="1">
    <source>
        <dbReference type="ARBA" id="ARBA00022737"/>
    </source>
</evidence>
<feature type="repeat" description="PPR" evidence="3">
    <location>
        <begin position="140"/>
        <end position="170"/>
    </location>
</feature>
<evidence type="ECO:0000256" key="3">
    <source>
        <dbReference type="PROSITE-ProRule" id="PRU00708"/>
    </source>
</evidence>
<proteinExistence type="predicted"/>
<accession>A0A8T0XPB6</accession>
<gene>
    <name evidence="4" type="ORF">PVAP13_1KG402305</name>
</gene>
<dbReference type="EMBL" id="CM029037">
    <property type="protein sequence ID" value="KAG2659936.1"/>
    <property type="molecule type" value="Genomic_DNA"/>
</dbReference>
<evidence type="ECO:0000256" key="2">
    <source>
        <dbReference type="ARBA" id="ARBA00022946"/>
    </source>
</evidence>
<feature type="repeat" description="PPR" evidence="3">
    <location>
        <begin position="202"/>
        <end position="236"/>
    </location>
</feature>
<protein>
    <recommendedName>
        <fullName evidence="6">Pentatricopeptide repeat-containing protein</fullName>
    </recommendedName>
</protein>
<dbReference type="InterPro" id="IPR046960">
    <property type="entry name" value="PPR_At4g14850-like_plant"/>
</dbReference>
<dbReference type="InterPro" id="IPR002885">
    <property type="entry name" value="PPR_rpt"/>
</dbReference>
<evidence type="ECO:0000313" key="5">
    <source>
        <dbReference type="Proteomes" id="UP000823388"/>
    </source>
</evidence>
<keyword evidence="1" id="KW-0677">Repeat</keyword>
<dbReference type="Proteomes" id="UP000823388">
    <property type="component" value="Chromosome 1K"/>
</dbReference>
<dbReference type="PANTHER" id="PTHR47926:SF463">
    <property type="entry name" value="PENTATRICOPEPTIDE REPEAT-CONTAINING PROTEIN"/>
    <property type="match status" value="1"/>
</dbReference>
<dbReference type="GO" id="GO:0048731">
    <property type="term" value="P:system development"/>
    <property type="evidence" value="ECO:0007669"/>
    <property type="project" value="UniProtKB-ARBA"/>
</dbReference>
<evidence type="ECO:0000313" key="4">
    <source>
        <dbReference type="EMBL" id="KAG2659936.1"/>
    </source>
</evidence>
<dbReference type="GO" id="GO:0009451">
    <property type="term" value="P:RNA modification"/>
    <property type="evidence" value="ECO:0007669"/>
    <property type="project" value="InterPro"/>
</dbReference>
<organism evidence="4 5">
    <name type="scientific">Panicum virgatum</name>
    <name type="common">Blackwell switchgrass</name>
    <dbReference type="NCBI Taxonomy" id="38727"/>
    <lineage>
        <taxon>Eukaryota</taxon>
        <taxon>Viridiplantae</taxon>
        <taxon>Streptophyta</taxon>
        <taxon>Embryophyta</taxon>
        <taxon>Tracheophyta</taxon>
        <taxon>Spermatophyta</taxon>
        <taxon>Magnoliopsida</taxon>
        <taxon>Liliopsida</taxon>
        <taxon>Poales</taxon>
        <taxon>Poaceae</taxon>
        <taxon>PACMAD clade</taxon>
        <taxon>Panicoideae</taxon>
        <taxon>Panicodae</taxon>
        <taxon>Paniceae</taxon>
        <taxon>Panicinae</taxon>
        <taxon>Panicum</taxon>
        <taxon>Panicum sect. Hiantes</taxon>
    </lineage>
</organism>